<gene>
    <name evidence="2" type="ORF">QVD17_07110</name>
</gene>
<protein>
    <submittedName>
        <fullName evidence="2">Uncharacterized protein</fullName>
    </submittedName>
</protein>
<dbReference type="AlphaFoldDB" id="A0AAD8LLY8"/>
<evidence type="ECO:0000256" key="1">
    <source>
        <dbReference type="SAM" id="MobiDB-lite"/>
    </source>
</evidence>
<name>A0AAD8LLY8_TARER</name>
<feature type="region of interest" description="Disordered" evidence="1">
    <location>
        <begin position="19"/>
        <end position="81"/>
    </location>
</feature>
<sequence>MQHQQVFLISFKKLLQADQYKKRTSDHLSRRIQAKRSLPLRSGRREMVPSKTASPDVAGPPWTATGRRRPPPDGGRNSSPL</sequence>
<keyword evidence="3" id="KW-1185">Reference proteome</keyword>
<dbReference type="Proteomes" id="UP001229421">
    <property type="component" value="Unassembled WGS sequence"/>
</dbReference>
<evidence type="ECO:0000313" key="2">
    <source>
        <dbReference type="EMBL" id="KAK1441266.1"/>
    </source>
</evidence>
<feature type="compositionally biased region" description="Basic and acidic residues" evidence="1">
    <location>
        <begin position="19"/>
        <end position="29"/>
    </location>
</feature>
<evidence type="ECO:0000313" key="3">
    <source>
        <dbReference type="Proteomes" id="UP001229421"/>
    </source>
</evidence>
<comment type="caution">
    <text evidence="2">The sequence shown here is derived from an EMBL/GenBank/DDBJ whole genome shotgun (WGS) entry which is preliminary data.</text>
</comment>
<organism evidence="2 3">
    <name type="scientific">Tagetes erecta</name>
    <name type="common">African marigold</name>
    <dbReference type="NCBI Taxonomy" id="13708"/>
    <lineage>
        <taxon>Eukaryota</taxon>
        <taxon>Viridiplantae</taxon>
        <taxon>Streptophyta</taxon>
        <taxon>Embryophyta</taxon>
        <taxon>Tracheophyta</taxon>
        <taxon>Spermatophyta</taxon>
        <taxon>Magnoliopsida</taxon>
        <taxon>eudicotyledons</taxon>
        <taxon>Gunneridae</taxon>
        <taxon>Pentapetalae</taxon>
        <taxon>asterids</taxon>
        <taxon>campanulids</taxon>
        <taxon>Asterales</taxon>
        <taxon>Asteraceae</taxon>
        <taxon>Asteroideae</taxon>
        <taxon>Heliantheae alliance</taxon>
        <taxon>Tageteae</taxon>
        <taxon>Tagetes</taxon>
    </lineage>
</organism>
<reference evidence="2" key="1">
    <citation type="journal article" date="2023" name="bioRxiv">
        <title>Improved chromosome-level genome assembly for marigold (Tagetes erecta).</title>
        <authorList>
            <person name="Jiang F."/>
            <person name="Yuan L."/>
            <person name="Wang S."/>
            <person name="Wang H."/>
            <person name="Xu D."/>
            <person name="Wang A."/>
            <person name="Fan W."/>
        </authorList>
    </citation>
    <scope>NUCLEOTIDE SEQUENCE</scope>
    <source>
        <strain evidence="2">WSJ</strain>
        <tissue evidence="2">Leaf</tissue>
    </source>
</reference>
<proteinExistence type="predicted"/>
<accession>A0AAD8LLY8</accession>
<dbReference type="EMBL" id="JAUHHV010000001">
    <property type="protein sequence ID" value="KAK1441266.1"/>
    <property type="molecule type" value="Genomic_DNA"/>
</dbReference>